<dbReference type="HOGENOM" id="CLU_1301776_0_0_1"/>
<keyword evidence="1" id="KW-0732">Signal</keyword>
<dbReference type="EnsemblProtists" id="HpaT810043">
    <property type="protein sequence ID" value="HpaP810043"/>
    <property type="gene ID" value="HpaG810043"/>
</dbReference>
<proteinExistence type="predicted"/>
<protein>
    <recommendedName>
        <fullName evidence="4">RxLR effector candidate protein</fullName>
    </recommendedName>
</protein>
<accession>M4BU56</accession>
<dbReference type="EMBL" id="JH597910">
    <property type="status" value="NOT_ANNOTATED_CDS"/>
    <property type="molecule type" value="Genomic_DNA"/>
</dbReference>
<evidence type="ECO:0000313" key="3">
    <source>
        <dbReference type="Proteomes" id="UP000011713"/>
    </source>
</evidence>
<keyword evidence="3" id="KW-1185">Reference proteome</keyword>
<dbReference type="InParanoid" id="M4BU56"/>
<feature type="chain" id="PRO_5004048977" description="RxLR effector candidate protein" evidence="1">
    <location>
        <begin position="20"/>
        <end position="212"/>
    </location>
</feature>
<organism evidence="2 3">
    <name type="scientific">Hyaloperonospora arabidopsidis (strain Emoy2)</name>
    <name type="common">Downy mildew agent</name>
    <name type="synonym">Peronospora arabidopsidis</name>
    <dbReference type="NCBI Taxonomy" id="559515"/>
    <lineage>
        <taxon>Eukaryota</taxon>
        <taxon>Sar</taxon>
        <taxon>Stramenopiles</taxon>
        <taxon>Oomycota</taxon>
        <taxon>Peronosporomycetes</taxon>
        <taxon>Peronosporales</taxon>
        <taxon>Peronosporaceae</taxon>
        <taxon>Hyaloperonospora</taxon>
    </lineage>
</organism>
<evidence type="ECO:0000256" key="1">
    <source>
        <dbReference type="SAM" id="SignalP"/>
    </source>
</evidence>
<evidence type="ECO:0000313" key="2">
    <source>
        <dbReference type="EnsemblProtists" id="HpaP810043"/>
    </source>
</evidence>
<dbReference type="AlphaFoldDB" id="M4BU56"/>
<dbReference type="VEuPathDB" id="FungiDB:HpaG810043"/>
<evidence type="ECO:0008006" key="4">
    <source>
        <dbReference type="Google" id="ProtNLM"/>
    </source>
</evidence>
<reference evidence="2" key="2">
    <citation type="submission" date="2015-06" db="UniProtKB">
        <authorList>
            <consortium name="EnsemblProtists"/>
        </authorList>
    </citation>
    <scope>IDENTIFICATION</scope>
    <source>
        <strain evidence="2">Emoy2</strain>
    </source>
</reference>
<dbReference type="Proteomes" id="UP000011713">
    <property type="component" value="Unassembled WGS sequence"/>
</dbReference>
<feature type="signal peptide" evidence="1">
    <location>
        <begin position="1"/>
        <end position="19"/>
    </location>
</feature>
<name>M4BU56_HYAAE</name>
<sequence length="212" mass="22503">MKTGAITMAMAILAATATGTDDSPSYSAVDYPPTTEHSNTIVIDTNDLVVHPETDDNNLSDEEASKILLGPSRTPRTNQFIRVPYDDTRERSDMTDDTTPPTNASAVPLPTDCYLVGVERNATYCIQGPICSGFGPQPTRYCPAMGEKATSHCDASMASYKEGTCVLPVNSTCQPLETGAWGCVLSTVDNSSPTTSSARASVMTALTFESIS</sequence>
<reference evidence="3" key="1">
    <citation type="journal article" date="2010" name="Science">
        <title>Signatures of adaptation to obligate biotrophy in the Hyaloperonospora arabidopsidis genome.</title>
        <authorList>
            <person name="Baxter L."/>
            <person name="Tripathy S."/>
            <person name="Ishaque N."/>
            <person name="Boot N."/>
            <person name="Cabral A."/>
            <person name="Kemen E."/>
            <person name="Thines M."/>
            <person name="Ah-Fong A."/>
            <person name="Anderson R."/>
            <person name="Badejoko W."/>
            <person name="Bittner-Eddy P."/>
            <person name="Boore J.L."/>
            <person name="Chibucos M.C."/>
            <person name="Coates M."/>
            <person name="Dehal P."/>
            <person name="Delehaunty K."/>
            <person name="Dong S."/>
            <person name="Downton P."/>
            <person name="Dumas B."/>
            <person name="Fabro G."/>
            <person name="Fronick C."/>
            <person name="Fuerstenberg S.I."/>
            <person name="Fulton L."/>
            <person name="Gaulin E."/>
            <person name="Govers F."/>
            <person name="Hughes L."/>
            <person name="Humphray S."/>
            <person name="Jiang R.H."/>
            <person name="Judelson H."/>
            <person name="Kamoun S."/>
            <person name="Kyung K."/>
            <person name="Meijer H."/>
            <person name="Minx P."/>
            <person name="Morris P."/>
            <person name="Nelson J."/>
            <person name="Phuntumart V."/>
            <person name="Qutob D."/>
            <person name="Rehmany A."/>
            <person name="Rougon-Cardoso A."/>
            <person name="Ryden P."/>
            <person name="Torto-Alalibo T."/>
            <person name="Studholme D."/>
            <person name="Wang Y."/>
            <person name="Win J."/>
            <person name="Wood J."/>
            <person name="Clifton S.W."/>
            <person name="Rogers J."/>
            <person name="Van den Ackerveken G."/>
            <person name="Jones J.D."/>
            <person name="McDowell J.M."/>
            <person name="Beynon J."/>
            <person name="Tyler B.M."/>
        </authorList>
    </citation>
    <scope>NUCLEOTIDE SEQUENCE [LARGE SCALE GENOMIC DNA]</scope>
    <source>
        <strain evidence="3">Emoy2</strain>
    </source>
</reference>